<dbReference type="SUPFAM" id="SSF55729">
    <property type="entry name" value="Acyl-CoA N-acyltransferases (Nat)"/>
    <property type="match status" value="1"/>
</dbReference>
<keyword evidence="5" id="KW-1185">Reference proteome</keyword>
<dbReference type="Pfam" id="PF00583">
    <property type="entry name" value="Acetyltransf_1"/>
    <property type="match status" value="1"/>
</dbReference>
<dbReference type="PANTHER" id="PTHR43877:SF2">
    <property type="entry name" value="AMINOALKYLPHOSPHONATE N-ACETYLTRANSFERASE-RELATED"/>
    <property type="match status" value="1"/>
</dbReference>
<gene>
    <name evidence="4" type="ORF">ML536_14815</name>
</gene>
<name>A0AA41UE67_9HYPH</name>
<evidence type="ECO:0000256" key="2">
    <source>
        <dbReference type="ARBA" id="ARBA00023315"/>
    </source>
</evidence>
<dbReference type="PROSITE" id="PS51186">
    <property type="entry name" value="GNAT"/>
    <property type="match status" value="1"/>
</dbReference>
<dbReference type="InterPro" id="IPR000182">
    <property type="entry name" value="GNAT_dom"/>
</dbReference>
<dbReference type="RefSeq" id="WP_203063341.1">
    <property type="nucleotide sequence ID" value="NZ_CP068983.1"/>
</dbReference>
<dbReference type="Gene3D" id="3.40.630.30">
    <property type="match status" value="1"/>
</dbReference>
<evidence type="ECO:0000256" key="1">
    <source>
        <dbReference type="ARBA" id="ARBA00022679"/>
    </source>
</evidence>
<dbReference type="PANTHER" id="PTHR43877">
    <property type="entry name" value="AMINOALKYLPHOSPHONATE N-ACETYLTRANSFERASE-RELATED-RELATED"/>
    <property type="match status" value="1"/>
</dbReference>
<dbReference type="InterPro" id="IPR016181">
    <property type="entry name" value="Acyl_CoA_acyltransferase"/>
</dbReference>
<dbReference type="EMBL" id="JALAZD010000001">
    <property type="protein sequence ID" value="MCI0128099.1"/>
    <property type="molecule type" value="Genomic_DNA"/>
</dbReference>
<accession>A0AA41UE67</accession>
<feature type="domain" description="N-acetyltransferase" evidence="3">
    <location>
        <begin position="33"/>
        <end position="163"/>
    </location>
</feature>
<evidence type="ECO:0000313" key="5">
    <source>
        <dbReference type="Proteomes" id="UP001156140"/>
    </source>
</evidence>
<reference evidence="4" key="1">
    <citation type="submission" date="2022-03" db="EMBL/GenBank/DDBJ databases">
        <title>The complete genome sequence of a Methyloterrigena soli.</title>
        <authorList>
            <person name="Zi Z."/>
        </authorList>
    </citation>
    <scope>NUCLEOTIDE SEQUENCE</scope>
    <source>
        <strain evidence="4">M48</strain>
    </source>
</reference>
<evidence type="ECO:0000259" key="3">
    <source>
        <dbReference type="PROSITE" id="PS51186"/>
    </source>
</evidence>
<sequence>MAGGEIEIAWCRDPGMADAIALFFVENADPTYISHGEIMFGRAVALGQWADDLFEQVAREAREAIDDPAEAFAVARLDGELVGLVEIHFDDRYHFAVINDLMISRTARGAGLGKRFIDWVEEQCRERGIRRLFLESGIGNARAHEFFEREGFVKTAVTMMREL</sequence>
<dbReference type="InterPro" id="IPR050832">
    <property type="entry name" value="Bact_Acetyltransf"/>
</dbReference>
<protein>
    <submittedName>
        <fullName evidence="4">GNAT family N-acetyltransferase</fullName>
    </submittedName>
</protein>
<dbReference type="AlphaFoldDB" id="A0AA41UE67"/>
<keyword evidence="2" id="KW-0012">Acyltransferase</keyword>
<organism evidence="4 5">
    <name type="scientific">Paradevosia shaoguanensis</name>
    <dbReference type="NCBI Taxonomy" id="1335043"/>
    <lineage>
        <taxon>Bacteria</taxon>
        <taxon>Pseudomonadati</taxon>
        <taxon>Pseudomonadota</taxon>
        <taxon>Alphaproteobacteria</taxon>
        <taxon>Hyphomicrobiales</taxon>
        <taxon>Devosiaceae</taxon>
        <taxon>Paradevosia</taxon>
    </lineage>
</organism>
<proteinExistence type="predicted"/>
<evidence type="ECO:0000313" key="4">
    <source>
        <dbReference type="EMBL" id="MCI0128099.1"/>
    </source>
</evidence>
<keyword evidence="1" id="KW-0808">Transferase</keyword>
<dbReference type="GO" id="GO:0016747">
    <property type="term" value="F:acyltransferase activity, transferring groups other than amino-acyl groups"/>
    <property type="evidence" value="ECO:0007669"/>
    <property type="project" value="InterPro"/>
</dbReference>
<dbReference type="Proteomes" id="UP001156140">
    <property type="component" value="Unassembled WGS sequence"/>
</dbReference>
<comment type="caution">
    <text evidence="4">The sequence shown here is derived from an EMBL/GenBank/DDBJ whole genome shotgun (WGS) entry which is preliminary data.</text>
</comment>
<dbReference type="CDD" id="cd04301">
    <property type="entry name" value="NAT_SF"/>
    <property type="match status" value="1"/>
</dbReference>